<proteinExistence type="predicted"/>
<evidence type="ECO:0000313" key="2">
    <source>
        <dbReference type="Proteomes" id="UP001497522"/>
    </source>
</evidence>
<comment type="caution">
    <text evidence="1">The sequence shown here is derived from an EMBL/GenBank/DDBJ whole genome shotgun (WGS) entry which is preliminary data.</text>
</comment>
<protein>
    <submittedName>
        <fullName evidence="1">Uncharacterized protein</fullName>
    </submittedName>
</protein>
<reference evidence="1" key="1">
    <citation type="submission" date="2024-03" db="EMBL/GenBank/DDBJ databases">
        <authorList>
            <consortium name="ELIXIR-Norway"/>
            <consortium name="Elixir Norway"/>
        </authorList>
    </citation>
    <scope>NUCLEOTIDE SEQUENCE</scope>
</reference>
<dbReference type="Proteomes" id="UP001497522">
    <property type="component" value="Unassembled WGS sequence"/>
</dbReference>
<keyword evidence="2" id="KW-1185">Reference proteome</keyword>
<dbReference type="EMBL" id="CAXHBF010000450">
    <property type="protein sequence ID" value="CAK9856219.1"/>
    <property type="molecule type" value="Genomic_DNA"/>
</dbReference>
<sequence length="131" mass="14318">MTNKLLASHHVVGDKQRLVQTLGGVSTLILQPTSVAIMDGIECPACGTSVGVSEEEKGMLSAKASWSFVSTSPAAASVHPIEEIDDMDLPFFHDNDFPSFHIKRLRNLRFRVAANRNNGNLLSKQLNNTKE</sequence>
<evidence type="ECO:0000313" key="1">
    <source>
        <dbReference type="EMBL" id="CAK9856219.1"/>
    </source>
</evidence>
<name>A0ABP1A2F2_9BRYO</name>
<accession>A0ABP1A2F2</accession>
<gene>
    <name evidence="1" type="ORF">CSSPJE1EN2_LOCUS26151</name>
</gene>
<organism evidence="1 2">
    <name type="scientific">Sphagnum jensenii</name>
    <dbReference type="NCBI Taxonomy" id="128206"/>
    <lineage>
        <taxon>Eukaryota</taxon>
        <taxon>Viridiplantae</taxon>
        <taxon>Streptophyta</taxon>
        <taxon>Embryophyta</taxon>
        <taxon>Bryophyta</taxon>
        <taxon>Sphagnophytina</taxon>
        <taxon>Sphagnopsida</taxon>
        <taxon>Sphagnales</taxon>
        <taxon>Sphagnaceae</taxon>
        <taxon>Sphagnum</taxon>
    </lineage>
</organism>